<keyword evidence="13" id="KW-1185">Reference proteome</keyword>
<dbReference type="GO" id="GO:0005506">
    <property type="term" value="F:iron ion binding"/>
    <property type="evidence" value="ECO:0007669"/>
    <property type="project" value="InterPro"/>
</dbReference>
<keyword evidence="7" id="KW-1133">Transmembrane helix</keyword>
<comment type="cofactor">
    <cofactor evidence="1">
        <name>heme</name>
        <dbReference type="ChEBI" id="CHEBI:30413"/>
    </cofactor>
</comment>
<evidence type="ECO:0008006" key="14">
    <source>
        <dbReference type="Google" id="ProtNLM"/>
    </source>
</evidence>
<evidence type="ECO:0000256" key="6">
    <source>
        <dbReference type="ARBA" id="ARBA00022723"/>
    </source>
</evidence>
<dbReference type="AlphaFoldDB" id="A0A1M2VU09"/>
<dbReference type="OMA" id="MTRDERY"/>
<dbReference type="InterPro" id="IPR001128">
    <property type="entry name" value="Cyt_P450"/>
</dbReference>
<dbReference type="Proteomes" id="UP000184267">
    <property type="component" value="Unassembled WGS sequence"/>
</dbReference>
<keyword evidence="6" id="KW-0479">Metal-binding</keyword>
<proteinExistence type="inferred from homology"/>
<dbReference type="PANTHER" id="PTHR46300">
    <property type="entry name" value="P450, PUTATIVE (EUROFUNG)-RELATED-RELATED"/>
    <property type="match status" value="1"/>
</dbReference>
<keyword evidence="9" id="KW-0408">Iron</keyword>
<dbReference type="GO" id="GO:0004497">
    <property type="term" value="F:monooxygenase activity"/>
    <property type="evidence" value="ECO:0007669"/>
    <property type="project" value="UniProtKB-KW"/>
</dbReference>
<dbReference type="EMBL" id="MNAD01000687">
    <property type="protein sequence ID" value="OJT11094.1"/>
    <property type="molecule type" value="Genomic_DNA"/>
</dbReference>
<sequence>MTRDTRFYPDPEDFRPERFIVPDEQKDELLMPSSFVFGFGRRSAVYAVSSFPHRVCPGQALADPSLWLAMANIVALFDIKKAVDKAGHEISPPIVFQPGFTRLVHTHT</sequence>
<dbReference type="GO" id="GO:0020037">
    <property type="term" value="F:heme binding"/>
    <property type="evidence" value="ECO:0007669"/>
    <property type="project" value="InterPro"/>
</dbReference>
<comment type="caution">
    <text evidence="12">The sequence shown here is derived from an EMBL/GenBank/DDBJ whole genome shotgun (WGS) entry which is preliminary data.</text>
</comment>
<evidence type="ECO:0000256" key="9">
    <source>
        <dbReference type="ARBA" id="ARBA00023004"/>
    </source>
</evidence>
<dbReference type="GO" id="GO:0016020">
    <property type="term" value="C:membrane"/>
    <property type="evidence" value="ECO:0007669"/>
    <property type="project" value="UniProtKB-SubCell"/>
</dbReference>
<evidence type="ECO:0000256" key="11">
    <source>
        <dbReference type="ARBA" id="ARBA00023136"/>
    </source>
</evidence>
<evidence type="ECO:0000256" key="3">
    <source>
        <dbReference type="ARBA" id="ARBA00010617"/>
    </source>
</evidence>
<keyword evidence="10" id="KW-0503">Monooxygenase</keyword>
<evidence type="ECO:0000313" key="12">
    <source>
        <dbReference type="EMBL" id="OJT11094.1"/>
    </source>
</evidence>
<comment type="similarity">
    <text evidence="3">Belongs to the cytochrome P450 family.</text>
</comment>
<dbReference type="Pfam" id="PF00067">
    <property type="entry name" value="p450"/>
    <property type="match status" value="1"/>
</dbReference>
<comment type="subcellular location">
    <subcellularLocation>
        <location evidence="2">Membrane</location>
        <topology evidence="2">Single-pass membrane protein</topology>
    </subcellularLocation>
</comment>
<keyword evidence="11" id="KW-0472">Membrane</keyword>
<dbReference type="SUPFAM" id="SSF48264">
    <property type="entry name" value="Cytochrome P450"/>
    <property type="match status" value="1"/>
</dbReference>
<gene>
    <name evidence="12" type="ORF">TRAPUB_12378</name>
</gene>
<evidence type="ECO:0000313" key="13">
    <source>
        <dbReference type="Proteomes" id="UP000184267"/>
    </source>
</evidence>
<name>A0A1M2VU09_TRAPU</name>
<keyword evidence="5" id="KW-0812">Transmembrane</keyword>
<evidence type="ECO:0000256" key="7">
    <source>
        <dbReference type="ARBA" id="ARBA00022989"/>
    </source>
</evidence>
<reference evidence="12 13" key="1">
    <citation type="submission" date="2016-10" db="EMBL/GenBank/DDBJ databases">
        <title>Genome sequence of the basidiomycete white-rot fungus Trametes pubescens.</title>
        <authorList>
            <person name="Makela M.R."/>
            <person name="Granchi Z."/>
            <person name="Peng M."/>
            <person name="De Vries R.P."/>
            <person name="Grigoriev I."/>
            <person name="Riley R."/>
            <person name="Hilden K."/>
        </authorList>
    </citation>
    <scope>NUCLEOTIDE SEQUENCE [LARGE SCALE GENOMIC DNA]</scope>
    <source>
        <strain evidence="12 13">FBCC735</strain>
    </source>
</reference>
<dbReference type="GO" id="GO:0016705">
    <property type="term" value="F:oxidoreductase activity, acting on paired donors, with incorporation or reduction of molecular oxygen"/>
    <property type="evidence" value="ECO:0007669"/>
    <property type="project" value="InterPro"/>
</dbReference>
<accession>A0A1M2VU09</accession>
<evidence type="ECO:0000256" key="1">
    <source>
        <dbReference type="ARBA" id="ARBA00001971"/>
    </source>
</evidence>
<dbReference type="STRING" id="154538.A0A1M2VU09"/>
<organism evidence="12 13">
    <name type="scientific">Trametes pubescens</name>
    <name type="common">White-rot fungus</name>
    <dbReference type="NCBI Taxonomy" id="154538"/>
    <lineage>
        <taxon>Eukaryota</taxon>
        <taxon>Fungi</taxon>
        <taxon>Dikarya</taxon>
        <taxon>Basidiomycota</taxon>
        <taxon>Agaricomycotina</taxon>
        <taxon>Agaricomycetes</taxon>
        <taxon>Polyporales</taxon>
        <taxon>Polyporaceae</taxon>
        <taxon>Trametes</taxon>
    </lineage>
</organism>
<evidence type="ECO:0000256" key="8">
    <source>
        <dbReference type="ARBA" id="ARBA00023002"/>
    </source>
</evidence>
<dbReference type="OrthoDB" id="2752804at2759"/>
<evidence type="ECO:0000256" key="10">
    <source>
        <dbReference type="ARBA" id="ARBA00023033"/>
    </source>
</evidence>
<dbReference type="InterPro" id="IPR050364">
    <property type="entry name" value="Cytochrome_P450_fung"/>
</dbReference>
<evidence type="ECO:0000256" key="5">
    <source>
        <dbReference type="ARBA" id="ARBA00022692"/>
    </source>
</evidence>
<keyword evidence="4" id="KW-0349">Heme</keyword>
<dbReference type="InterPro" id="IPR036396">
    <property type="entry name" value="Cyt_P450_sf"/>
</dbReference>
<evidence type="ECO:0000256" key="2">
    <source>
        <dbReference type="ARBA" id="ARBA00004167"/>
    </source>
</evidence>
<evidence type="ECO:0000256" key="4">
    <source>
        <dbReference type="ARBA" id="ARBA00022617"/>
    </source>
</evidence>
<dbReference type="Gene3D" id="1.10.630.10">
    <property type="entry name" value="Cytochrome P450"/>
    <property type="match status" value="1"/>
</dbReference>
<dbReference type="PANTHER" id="PTHR46300:SF7">
    <property type="entry name" value="P450, PUTATIVE (EUROFUNG)-RELATED"/>
    <property type="match status" value="1"/>
</dbReference>
<keyword evidence="8" id="KW-0560">Oxidoreductase</keyword>
<protein>
    <recommendedName>
        <fullName evidence="14">Cytochrome P450</fullName>
    </recommendedName>
</protein>